<evidence type="ECO:0000256" key="4">
    <source>
        <dbReference type="SAM" id="SignalP"/>
    </source>
</evidence>
<dbReference type="STRING" id="59895.A0A103Y7Z7"/>
<dbReference type="AlphaFoldDB" id="A0A103Y7Z7"/>
<dbReference type="InterPro" id="IPR003609">
    <property type="entry name" value="Pan_app"/>
</dbReference>
<feature type="domain" description="Bulb-type lectin" evidence="5">
    <location>
        <begin position="32"/>
        <end position="153"/>
    </location>
</feature>
<dbReference type="CDD" id="cd01098">
    <property type="entry name" value="PAN_AP_plant"/>
    <property type="match status" value="1"/>
</dbReference>
<dbReference type="Pfam" id="PF01453">
    <property type="entry name" value="B_lectin"/>
    <property type="match status" value="1"/>
</dbReference>
<dbReference type="GO" id="GO:0048544">
    <property type="term" value="P:recognition of pollen"/>
    <property type="evidence" value="ECO:0007669"/>
    <property type="project" value="InterPro"/>
</dbReference>
<evidence type="ECO:0000256" key="2">
    <source>
        <dbReference type="ARBA" id="ARBA00023157"/>
    </source>
</evidence>
<dbReference type="InterPro" id="IPR001480">
    <property type="entry name" value="Bulb-type_lectin_dom"/>
</dbReference>
<dbReference type="PANTHER" id="PTHR32444">
    <property type="entry name" value="BULB-TYPE LECTIN DOMAIN-CONTAINING PROTEIN"/>
    <property type="match status" value="1"/>
</dbReference>
<keyword evidence="8" id="KW-1185">Reference proteome</keyword>
<dbReference type="SUPFAM" id="SSF51110">
    <property type="entry name" value="alpha-D-mannose-specific plant lectins"/>
    <property type="match status" value="1"/>
</dbReference>
<reference evidence="7 8" key="1">
    <citation type="journal article" date="2016" name="Sci. Rep.">
        <title>The genome sequence of the outbreeding globe artichoke constructed de novo incorporating a phase-aware low-pass sequencing strategy of F1 progeny.</title>
        <authorList>
            <person name="Scaglione D."/>
            <person name="Reyes-Chin-Wo S."/>
            <person name="Acquadro A."/>
            <person name="Froenicke L."/>
            <person name="Portis E."/>
            <person name="Beitel C."/>
            <person name="Tirone M."/>
            <person name="Mauro R."/>
            <person name="Lo Monaco A."/>
            <person name="Mauromicale G."/>
            <person name="Faccioli P."/>
            <person name="Cattivelli L."/>
            <person name="Rieseberg L."/>
            <person name="Michelmore R."/>
            <person name="Lanteri S."/>
        </authorList>
    </citation>
    <scope>NUCLEOTIDE SEQUENCE [LARGE SCALE GENOMIC DNA]</scope>
    <source>
        <strain evidence="7">2C</strain>
    </source>
</reference>
<dbReference type="InterPro" id="IPR000858">
    <property type="entry name" value="S_locus_glycoprot_dom"/>
</dbReference>
<evidence type="ECO:0000256" key="3">
    <source>
        <dbReference type="ARBA" id="ARBA00023180"/>
    </source>
</evidence>
<evidence type="ECO:0000313" key="7">
    <source>
        <dbReference type="EMBL" id="KVI04199.1"/>
    </source>
</evidence>
<keyword evidence="2" id="KW-1015">Disulfide bond</keyword>
<dbReference type="PROSITE" id="PS50927">
    <property type="entry name" value="BULB_LECTIN"/>
    <property type="match status" value="1"/>
</dbReference>
<sequence>MISSTSKAITCFCFFCTFSLCFYPHCCCSAKHNIKTGERILDGADYLESPKGTFQMGFFQGKEGRYIGIWYAMDNTTVVWVANRDNPVLDSTGALIVAEEGVRILDRNGNSYFSTDAGQVGSGGASNKTLALLDNGNAVLIDINNTFIWQSFDNPTDTFLHGMKMDMNSKLISWKSPDDPTPGSFVFQEEKTMQYVIMNGTTPHWKSGIGSKNYKLELNQMFPKYARFLMSHTGNIQYFTWVESAKAWSLVWEEPKDICSNFQVCGRYGLCSPYNQPICSCLPGFEANEPGVYSEGYRHEPKICSIGEADEFLNVTMIEVSNPTSIESRIESDCRNKCLENCLCMAYSFSRGNTGTQQGSSRRPNSCRMWESELYNLQMDGTENIYIRINRGVGGYNNSAQGSPSPTPRGDSSPFLSKTPLAIHITGDWSPMNKVSSNPWLQIQQNEFINFHISFQSKRKTRINLCESFWIFT</sequence>
<accession>A0A103Y7Z7</accession>
<feature type="domain" description="Apple" evidence="6">
    <location>
        <begin position="304"/>
        <end position="390"/>
    </location>
</feature>
<dbReference type="PANTHER" id="PTHR32444:SF118">
    <property type="entry name" value="OS09G0551150 PROTEIN"/>
    <property type="match status" value="1"/>
</dbReference>
<dbReference type="SMART" id="SM00108">
    <property type="entry name" value="B_lectin"/>
    <property type="match status" value="1"/>
</dbReference>
<organism evidence="7 8">
    <name type="scientific">Cynara cardunculus var. scolymus</name>
    <name type="common">Globe artichoke</name>
    <name type="synonym">Cynara scolymus</name>
    <dbReference type="NCBI Taxonomy" id="59895"/>
    <lineage>
        <taxon>Eukaryota</taxon>
        <taxon>Viridiplantae</taxon>
        <taxon>Streptophyta</taxon>
        <taxon>Embryophyta</taxon>
        <taxon>Tracheophyta</taxon>
        <taxon>Spermatophyta</taxon>
        <taxon>Magnoliopsida</taxon>
        <taxon>eudicotyledons</taxon>
        <taxon>Gunneridae</taxon>
        <taxon>Pentapetalae</taxon>
        <taxon>asterids</taxon>
        <taxon>campanulids</taxon>
        <taxon>Asterales</taxon>
        <taxon>Asteraceae</taxon>
        <taxon>Carduoideae</taxon>
        <taxon>Cardueae</taxon>
        <taxon>Carduinae</taxon>
        <taxon>Cynara</taxon>
    </lineage>
</organism>
<dbReference type="InterPro" id="IPR036426">
    <property type="entry name" value="Bulb-type_lectin_dom_sf"/>
</dbReference>
<name>A0A103Y7Z7_CYNCS</name>
<dbReference type="OMA" id="RINLCES"/>
<gene>
    <name evidence="7" type="ORF">Ccrd_017499</name>
</gene>
<dbReference type="Pfam" id="PF08276">
    <property type="entry name" value="PAN_2"/>
    <property type="match status" value="1"/>
</dbReference>
<feature type="signal peptide" evidence="4">
    <location>
        <begin position="1"/>
        <end position="21"/>
    </location>
</feature>
<evidence type="ECO:0000313" key="8">
    <source>
        <dbReference type="Proteomes" id="UP000243975"/>
    </source>
</evidence>
<dbReference type="EMBL" id="LEKV01002299">
    <property type="protein sequence ID" value="KVI04199.1"/>
    <property type="molecule type" value="Genomic_DNA"/>
</dbReference>
<evidence type="ECO:0000256" key="1">
    <source>
        <dbReference type="ARBA" id="ARBA00022729"/>
    </source>
</evidence>
<dbReference type="PROSITE" id="PS50948">
    <property type="entry name" value="PAN"/>
    <property type="match status" value="1"/>
</dbReference>
<evidence type="ECO:0000259" key="5">
    <source>
        <dbReference type="PROSITE" id="PS50927"/>
    </source>
</evidence>
<dbReference type="Gramene" id="KVI04199">
    <property type="protein sequence ID" value="KVI04199"/>
    <property type="gene ID" value="Ccrd_017499"/>
</dbReference>
<comment type="caution">
    <text evidence="7">The sequence shown here is derived from an EMBL/GenBank/DDBJ whole genome shotgun (WGS) entry which is preliminary data.</text>
</comment>
<protein>
    <submittedName>
        <fullName evidence="7">Apple-like protein</fullName>
    </submittedName>
</protein>
<proteinExistence type="predicted"/>
<dbReference type="Proteomes" id="UP000243975">
    <property type="component" value="Unassembled WGS sequence"/>
</dbReference>
<dbReference type="CDD" id="cd00028">
    <property type="entry name" value="B_lectin"/>
    <property type="match status" value="1"/>
</dbReference>
<evidence type="ECO:0000259" key="6">
    <source>
        <dbReference type="PROSITE" id="PS50948"/>
    </source>
</evidence>
<keyword evidence="1 4" id="KW-0732">Signal</keyword>
<keyword evidence="3" id="KW-0325">Glycoprotein</keyword>
<feature type="chain" id="PRO_5007119479" evidence="4">
    <location>
        <begin position="22"/>
        <end position="473"/>
    </location>
</feature>
<dbReference type="Pfam" id="PF00954">
    <property type="entry name" value="S_locus_glycop"/>
    <property type="match status" value="1"/>
</dbReference>
<dbReference type="Gene3D" id="2.90.10.10">
    <property type="entry name" value="Bulb-type lectin domain"/>
    <property type="match status" value="1"/>
</dbReference>